<accession>A0AAV6GVB9</accession>
<evidence type="ECO:0000256" key="7">
    <source>
        <dbReference type="ARBA" id="ARBA00023180"/>
    </source>
</evidence>
<keyword evidence="7" id="KW-0325">Glycoprotein</keyword>
<organism evidence="12 13">
    <name type="scientific">Alosa alosa</name>
    <name type="common">allis shad</name>
    <dbReference type="NCBI Taxonomy" id="278164"/>
    <lineage>
        <taxon>Eukaryota</taxon>
        <taxon>Metazoa</taxon>
        <taxon>Chordata</taxon>
        <taxon>Craniata</taxon>
        <taxon>Vertebrata</taxon>
        <taxon>Euteleostomi</taxon>
        <taxon>Actinopterygii</taxon>
        <taxon>Neopterygii</taxon>
        <taxon>Teleostei</taxon>
        <taxon>Clupei</taxon>
        <taxon>Clupeiformes</taxon>
        <taxon>Clupeoidei</taxon>
        <taxon>Clupeidae</taxon>
        <taxon>Alosa</taxon>
    </lineage>
</organism>
<dbReference type="Gene3D" id="2.60.40.10">
    <property type="entry name" value="Immunoglobulins"/>
    <property type="match status" value="4"/>
</dbReference>
<dbReference type="SUPFAM" id="SSF49265">
    <property type="entry name" value="Fibronectin type III"/>
    <property type="match status" value="4"/>
</dbReference>
<feature type="signal peptide" evidence="10">
    <location>
        <begin position="1"/>
        <end position="30"/>
    </location>
</feature>
<keyword evidence="13" id="KW-1185">Reference proteome</keyword>
<name>A0AAV6GVB9_9TELE</name>
<dbReference type="CDD" id="cd00063">
    <property type="entry name" value="FN3"/>
    <property type="match status" value="2"/>
</dbReference>
<evidence type="ECO:0000256" key="2">
    <source>
        <dbReference type="ARBA" id="ARBA00022692"/>
    </source>
</evidence>
<keyword evidence="6" id="KW-0675">Receptor</keyword>
<gene>
    <name evidence="12" type="ORF">AALO_G00105590</name>
</gene>
<evidence type="ECO:0000256" key="9">
    <source>
        <dbReference type="SAM" id="Phobius"/>
    </source>
</evidence>
<keyword evidence="4 9" id="KW-1133">Transmembrane helix</keyword>
<evidence type="ECO:0000313" key="12">
    <source>
        <dbReference type="EMBL" id="KAG5279053.1"/>
    </source>
</evidence>
<dbReference type="InterPro" id="IPR036116">
    <property type="entry name" value="FN3_sf"/>
</dbReference>
<dbReference type="InterPro" id="IPR048668">
    <property type="entry name" value="IL3RB_N"/>
</dbReference>
<evidence type="ECO:0000313" key="13">
    <source>
        <dbReference type="Proteomes" id="UP000823561"/>
    </source>
</evidence>
<evidence type="ECO:0000256" key="3">
    <source>
        <dbReference type="ARBA" id="ARBA00022729"/>
    </source>
</evidence>
<dbReference type="SMART" id="SM00060">
    <property type="entry name" value="FN3"/>
    <property type="match status" value="2"/>
</dbReference>
<evidence type="ECO:0000256" key="6">
    <source>
        <dbReference type="ARBA" id="ARBA00023170"/>
    </source>
</evidence>
<feature type="domain" description="Fibronectin type-III" evidence="11">
    <location>
        <begin position="340"/>
        <end position="443"/>
    </location>
</feature>
<dbReference type="InterPro" id="IPR003961">
    <property type="entry name" value="FN3_dom"/>
</dbReference>
<evidence type="ECO:0000256" key="5">
    <source>
        <dbReference type="ARBA" id="ARBA00023136"/>
    </source>
</evidence>
<dbReference type="PROSITE" id="PS50853">
    <property type="entry name" value="FN3"/>
    <property type="match status" value="2"/>
</dbReference>
<feature type="chain" id="PRO_5043989141" description="Fibronectin type-III domain-containing protein" evidence="10">
    <location>
        <begin position="31"/>
        <end position="662"/>
    </location>
</feature>
<dbReference type="InterPro" id="IPR013783">
    <property type="entry name" value="Ig-like_fold"/>
</dbReference>
<feature type="transmembrane region" description="Helical" evidence="9">
    <location>
        <begin position="443"/>
        <end position="468"/>
    </location>
</feature>
<dbReference type="GO" id="GO:0009897">
    <property type="term" value="C:external side of plasma membrane"/>
    <property type="evidence" value="ECO:0007669"/>
    <property type="project" value="TreeGrafter"/>
</dbReference>
<dbReference type="Proteomes" id="UP000823561">
    <property type="component" value="Chromosome 7"/>
</dbReference>
<evidence type="ECO:0000256" key="10">
    <source>
        <dbReference type="SAM" id="SignalP"/>
    </source>
</evidence>
<dbReference type="PANTHER" id="PTHR23037:SF41">
    <property type="entry name" value="COLONY STIMULATING FACTOR 2 RECEPTOR, BETA, LOW-AFFINITY (GRANULOCYTE-MACROPHAGE) PRECURSOR"/>
    <property type="match status" value="1"/>
</dbReference>
<dbReference type="AlphaFoldDB" id="A0AAV6GVB9"/>
<evidence type="ECO:0000259" key="11">
    <source>
        <dbReference type="PROSITE" id="PS50853"/>
    </source>
</evidence>
<keyword evidence="2 9" id="KW-0812">Transmembrane</keyword>
<keyword evidence="5 9" id="KW-0472">Membrane</keyword>
<feature type="region of interest" description="Disordered" evidence="8">
    <location>
        <begin position="633"/>
        <end position="662"/>
    </location>
</feature>
<reference evidence="12" key="1">
    <citation type="submission" date="2020-10" db="EMBL/GenBank/DDBJ databases">
        <title>Chromosome-scale genome assembly of the Allis shad, Alosa alosa.</title>
        <authorList>
            <person name="Margot Z."/>
            <person name="Christophe K."/>
            <person name="Cabau C."/>
            <person name="Louis A."/>
            <person name="Berthelot C."/>
            <person name="Parey E."/>
            <person name="Roest Crollius H."/>
            <person name="Montfort J."/>
            <person name="Robinson-Rechavi M."/>
            <person name="Bucao C."/>
            <person name="Bouchez O."/>
            <person name="Gislard M."/>
            <person name="Lluch J."/>
            <person name="Milhes M."/>
            <person name="Lampietro C."/>
            <person name="Lopez Roques C."/>
            <person name="Donnadieu C."/>
            <person name="Braasch I."/>
            <person name="Desvignes T."/>
            <person name="Postlethwait J."/>
            <person name="Bobe J."/>
            <person name="Guiguen Y."/>
        </authorList>
    </citation>
    <scope>NUCLEOTIDE SEQUENCE</scope>
    <source>
        <strain evidence="12">M-15738</strain>
        <tissue evidence="12">Blood</tissue>
    </source>
</reference>
<dbReference type="Pfam" id="PF21460">
    <property type="entry name" value="IL3Rb_N"/>
    <property type="match status" value="1"/>
</dbReference>
<dbReference type="PANTHER" id="PTHR23037">
    <property type="entry name" value="CYTOKINE RECEPTOR"/>
    <property type="match status" value="1"/>
</dbReference>
<sequence length="662" mass="73490">MQLYTSGGSNLIMFTLSAFAALIPPLVVLASKSQHCQPQTSTSFHESSALASLQCRNDYSTHIQCSWTQPPNTRLHLFHLAVFRNRSTESPCVPVPPPSQDAEGHLKAHCRYNTSMFVIHAQDFFFFKVPHVKFLSKTVDLHNQVRDPPHHLSVKVTEEGHSELTWQSPGTLEPSPSSTYQVHYRQTDQEWTELEVQGQDLRLEASALVPDGRYEARVRAKSHQSVWTEWSPLVHWRPSEASLPGPSNLGCVLDGEKKVLCSWETHGDLAQYVTYNLSYRINPTAQPGQCCPQPPGLLNRTAPVLGFGCTLPVTVARSLQVQLKAMPIRREFKSHKHIQPPRPTGVQVEGRGDNWRLSWTPPKLPTVPIAMEIYYWSADTPEDRTSFTLEAHTDSHSIPTASLQPSTRYCAQVRARVDTSRSSHYSGYPSLWSEPVHWTTSSVLWSAFMISYVTMAACVFVTVFLLYICQRRFRQWEVSIPTPVNSKVLKDISKGNQKSQVKGEMTQPEADSPHIYQAHIMELSLAPDVLSEELDDVSTSSFPTRLSADAQTGSILAVEEDDLYQPVPCCGFDADKTLATPSASKASELSFDDLYMACPRSGSSMVMGEEVLSEVVACPPLSSCPDDSIHNCVPTSETSVTLPEVSAQPDPPSPAAEQHPAP</sequence>
<comment type="caution">
    <text evidence="12">The sequence shown here is derived from an EMBL/GenBank/DDBJ whole genome shotgun (WGS) entry which is preliminary data.</text>
</comment>
<evidence type="ECO:0000256" key="8">
    <source>
        <dbReference type="SAM" id="MobiDB-lite"/>
    </source>
</evidence>
<proteinExistence type="predicted"/>
<comment type="subcellular location">
    <subcellularLocation>
        <location evidence="1">Membrane</location>
        <topology evidence="1">Single-pass type I membrane protein</topology>
    </subcellularLocation>
</comment>
<feature type="domain" description="Fibronectin type-III" evidence="11">
    <location>
        <begin position="148"/>
        <end position="241"/>
    </location>
</feature>
<keyword evidence="3 10" id="KW-0732">Signal</keyword>
<dbReference type="GO" id="GO:0016064">
    <property type="term" value="P:immunoglobulin mediated immune response"/>
    <property type="evidence" value="ECO:0007669"/>
    <property type="project" value="TreeGrafter"/>
</dbReference>
<dbReference type="GO" id="GO:0004896">
    <property type="term" value="F:cytokine receptor activity"/>
    <property type="evidence" value="ECO:0007669"/>
    <property type="project" value="TreeGrafter"/>
</dbReference>
<evidence type="ECO:0000256" key="1">
    <source>
        <dbReference type="ARBA" id="ARBA00004479"/>
    </source>
</evidence>
<evidence type="ECO:0000256" key="4">
    <source>
        <dbReference type="ARBA" id="ARBA00022989"/>
    </source>
</evidence>
<dbReference type="EMBL" id="JADWDJ010000007">
    <property type="protein sequence ID" value="KAG5279053.1"/>
    <property type="molecule type" value="Genomic_DNA"/>
</dbReference>
<protein>
    <recommendedName>
        <fullName evidence="11">Fibronectin type-III domain-containing protein</fullName>
    </recommendedName>
</protein>
<dbReference type="Pfam" id="PF00041">
    <property type="entry name" value="fn3"/>
    <property type="match status" value="1"/>
</dbReference>